<comment type="subcellular location">
    <subcellularLocation>
        <location evidence="1">Cell membrane</location>
        <topology evidence="1">Multi-pass membrane protein</topology>
    </subcellularLocation>
</comment>
<keyword evidence="6 9" id="KW-1133">Transmembrane helix</keyword>
<accession>A0AAW0KDZ0</accession>
<keyword evidence="2" id="KW-0813">Transport</keyword>
<name>A0AAW0KDZ0_QUESU</name>
<evidence type="ECO:0000256" key="9">
    <source>
        <dbReference type="SAM" id="Phobius"/>
    </source>
</evidence>
<dbReference type="InterPro" id="IPR044566">
    <property type="entry name" value="RMV1-like"/>
</dbReference>
<evidence type="ECO:0000256" key="7">
    <source>
        <dbReference type="ARBA" id="ARBA00023136"/>
    </source>
</evidence>
<keyword evidence="7 9" id="KW-0472">Membrane</keyword>
<evidence type="ECO:0000256" key="5">
    <source>
        <dbReference type="ARBA" id="ARBA00022847"/>
    </source>
</evidence>
<dbReference type="GO" id="GO:0015203">
    <property type="term" value="F:polyamine transmembrane transporter activity"/>
    <property type="evidence" value="ECO:0007669"/>
    <property type="project" value="UniProtKB-ARBA"/>
</dbReference>
<evidence type="ECO:0000256" key="1">
    <source>
        <dbReference type="ARBA" id="ARBA00004651"/>
    </source>
</evidence>
<comment type="similarity">
    <text evidence="8">Belongs to the amino acid-polyamine-organocation (APC) superfamily. Polyamine:cation symporter (PHS) (TC 2.A.3.12) family.</text>
</comment>
<dbReference type="Gene3D" id="1.20.1740.10">
    <property type="entry name" value="Amino acid/polyamine transporter I"/>
    <property type="match status" value="1"/>
</dbReference>
<gene>
    <name evidence="10" type="ORF">CFP56_021918</name>
</gene>
<evidence type="ECO:0000256" key="4">
    <source>
        <dbReference type="ARBA" id="ARBA00022692"/>
    </source>
</evidence>
<organism evidence="10 11">
    <name type="scientific">Quercus suber</name>
    <name type="common">Cork oak</name>
    <dbReference type="NCBI Taxonomy" id="58331"/>
    <lineage>
        <taxon>Eukaryota</taxon>
        <taxon>Viridiplantae</taxon>
        <taxon>Streptophyta</taxon>
        <taxon>Embryophyta</taxon>
        <taxon>Tracheophyta</taxon>
        <taxon>Spermatophyta</taxon>
        <taxon>Magnoliopsida</taxon>
        <taxon>eudicotyledons</taxon>
        <taxon>Gunneridae</taxon>
        <taxon>Pentapetalae</taxon>
        <taxon>rosids</taxon>
        <taxon>fabids</taxon>
        <taxon>Fagales</taxon>
        <taxon>Fagaceae</taxon>
        <taxon>Quercus</taxon>
    </lineage>
</organism>
<keyword evidence="11" id="KW-1185">Reference proteome</keyword>
<keyword evidence="3" id="KW-1003">Cell membrane</keyword>
<dbReference type="PANTHER" id="PTHR45826:SF2">
    <property type="entry name" value="AMINO ACID TRANSPORTER"/>
    <property type="match status" value="1"/>
</dbReference>
<dbReference type="Pfam" id="PF13520">
    <property type="entry name" value="AA_permease_2"/>
    <property type="match status" value="1"/>
</dbReference>
<reference evidence="10 11" key="1">
    <citation type="journal article" date="2018" name="Sci. Data">
        <title>The draft genome sequence of cork oak.</title>
        <authorList>
            <person name="Ramos A.M."/>
            <person name="Usie A."/>
            <person name="Barbosa P."/>
            <person name="Barros P.M."/>
            <person name="Capote T."/>
            <person name="Chaves I."/>
            <person name="Simoes F."/>
            <person name="Abreu I."/>
            <person name="Carrasquinho I."/>
            <person name="Faro C."/>
            <person name="Guimaraes J.B."/>
            <person name="Mendonca D."/>
            <person name="Nobrega F."/>
            <person name="Rodrigues L."/>
            <person name="Saibo N.J.M."/>
            <person name="Varela M.C."/>
            <person name="Egas C."/>
            <person name="Matos J."/>
            <person name="Miguel C.M."/>
            <person name="Oliveira M.M."/>
            <person name="Ricardo C.P."/>
            <person name="Goncalves S."/>
        </authorList>
    </citation>
    <scope>NUCLEOTIDE SEQUENCE [LARGE SCALE GENOMIC DNA]</scope>
    <source>
        <strain evidence="11">cv. HL8</strain>
    </source>
</reference>
<dbReference type="EMBL" id="PKMF04000342">
    <property type="protein sequence ID" value="KAK7836851.1"/>
    <property type="molecule type" value="Genomic_DNA"/>
</dbReference>
<dbReference type="Proteomes" id="UP000237347">
    <property type="component" value="Unassembled WGS sequence"/>
</dbReference>
<protein>
    <submittedName>
        <fullName evidence="10">Polyamine transporter</fullName>
    </submittedName>
</protein>
<comment type="caution">
    <text evidence="10">The sequence shown here is derived from an EMBL/GenBank/DDBJ whole genome shotgun (WGS) entry which is preliminary data.</text>
</comment>
<evidence type="ECO:0000256" key="8">
    <source>
        <dbReference type="ARBA" id="ARBA00024041"/>
    </source>
</evidence>
<dbReference type="GO" id="GO:0015293">
    <property type="term" value="F:symporter activity"/>
    <property type="evidence" value="ECO:0007669"/>
    <property type="project" value="UniProtKB-KW"/>
</dbReference>
<sequence>MKSRISLPSLGAKATMDGAFLRPVKMENRKPLEWNWGFSGKMKDWKDGLLMGLGIIYCGMACCNFRDFLTSSFCGYRDCRISEARAFMMVRVIGEVNNPKKTLPKALIYTLILVVLGYFFPILIGTGSVPINDDLWTKGYFSEIAKILRGNSLRWWIHAASAMSNMGLFIAEMSSDSFQLLGMGERGMLPELFGKRSHHGTPMIGVLISAASVLLMSLFSFQEIVAVENIL</sequence>
<evidence type="ECO:0000256" key="2">
    <source>
        <dbReference type="ARBA" id="ARBA00022448"/>
    </source>
</evidence>
<evidence type="ECO:0000313" key="10">
    <source>
        <dbReference type="EMBL" id="KAK7836851.1"/>
    </source>
</evidence>
<dbReference type="AlphaFoldDB" id="A0AAW0KDZ0"/>
<feature type="transmembrane region" description="Helical" evidence="9">
    <location>
        <begin position="202"/>
        <end position="221"/>
    </location>
</feature>
<dbReference type="PANTHER" id="PTHR45826">
    <property type="entry name" value="POLYAMINE TRANSPORTER PUT1"/>
    <property type="match status" value="1"/>
</dbReference>
<feature type="transmembrane region" description="Helical" evidence="9">
    <location>
        <begin position="106"/>
        <end position="124"/>
    </location>
</feature>
<evidence type="ECO:0000313" key="11">
    <source>
        <dbReference type="Proteomes" id="UP000237347"/>
    </source>
</evidence>
<dbReference type="InterPro" id="IPR002293">
    <property type="entry name" value="AA/rel_permease1"/>
</dbReference>
<evidence type="ECO:0000256" key="3">
    <source>
        <dbReference type="ARBA" id="ARBA00022475"/>
    </source>
</evidence>
<evidence type="ECO:0000256" key="6">
    <source>
        <dbReference type="ARBA" id="ARBA00022989"/>
    </source>
</evidence>
<keyword evidence="4 9" id="KW-0812">Transmembrane</keyword>
<dbReference type="GO" id="GO:0005886">
    <property type="term" value="C:plasma membrane"/>
    <property type="evidence" value="ECO:0007669"/>
    <property type="project" value="UniProtKB-SubCell"/>
</dbReference>
<keyword evidence="5" id="KW-0769">Symport</keyword>
<proteinExistence type="inferred from homology"/>